<comment type="caution">
    <text evidence="1">The sequence shown here is derived from an EMBL/GenBank/DDBJ whole genome shotgun (WGS) entry which is preliminary data.</text>
</comment>
<gene>
    <name evidence="1" type="ORF">Tci_924214</name>
</gene>
<accession>A0A699WXC0</accession>
<feature type="non-terminal residue" evidence="1">
    <location>
        <position position="1"/>
    </location>
</feature>
<sequence length="108" mass="11189">VEVGKLDTDGARAHHHEALGQLLHGHGLAVADNFLVVDGHGGQLARAGASGQNDGFGFHRFLAAVGFGHFYFAGGHHFAGAHHGFNLVLFEQEVDALAHAIGHAAAAL</sequence>
<organism evidence="1">
    <name type="scientific">Tanacetum cinerariifolium</name>
    <name type="common">Dalmatian daisy</name>
    <name type="synonym">Chrysanthemum cinerariifolium</name>
    <dbReference type="NCBI Taxonomy" id="118510"/>
    <lineage>
        <taxon>Eukaryota</taxon>
        <taxon>Viridiplantae</taxon>
        <taxon>Streptophyta</taxon>
        <taxon>Embryophyta</taxon>
        <taxon>Tracheophyta</taxon>
        <taxon>Spermatophyta</taxon>
        <taxon>Magnoliopsida</taxon>
        <taxon>eudicotyledons</taxon>
        <taxon>Gunneridae</taxon>
        <taxon>Pentapetalae</taxon>
        <taxon>asterids</taxon>
        <taxon>campanulids</taxon>
        <taxon>Asterales</taxon>
        <taxon>Asteraceae</taxon>
        <taxon>Asteroideae</taxon>
        <taxon>Anthemideae</taxon>
        <taxon>Anthemidinae</taxon>
        <taxon>Tanacetum</taxon>
    </lineage>
</organism>
<proteinExistence type="predicted"/>
<feature type="non-terminal residue" evidence="1">
    <location>
        <position position="108"/>
    </location>
</feature>
<name>A0A699WXC0_TANCI</name>
<dbReference type="EMBL" id="BKCJ011779848">
    <property type="protein sequence ID" value="GFD52245.1"/>
    <property type="molecule type" value="Genomic_DNA"/>
</dbReference>
<evidence type="ECO:0000313" key="1">
    <source>
        <dbReference type="EMBL" id="GFD52245.1"/>
    </source>
</evidence>
<protein>
    <submittedName>
        <fullName evidence="1">Uncharacterized protein</fullName>
    </submittedName>
</protein>
<dbReference type="AlphaFoldDB" id="A0A699WXC0"/>
<reference evidence="1" key="1">
    <citation type="journal article" date="2019" name="Sci. Rep.">
        <title>Draft genome of Tanacetum cinerariifolium, the natural source of mosquito coil.</title>
        <authorList>
            <person name="Yamashiro T."/>
            <person name="Shiraishi A."/>
            <person name="Satake H."/>
            <person name="Nakayama K."/>
        </authorList>
    </citation>
    <scope>NUCLEOTIDE SEQUENCE</scope>
</reference>